<accession>A0ABM9ZW01</accession>
<keyword evidence="2" id="KW-1185">Reference proteome</keyword>
<protein>
    <submittedName>
        <fullName evidence="1">Uncharacterized protein</fullName>
    </submittedName>
</protein>
<proteinExistence type="predicted"/>
<name>A0ABM9ZW01_9BACT</name>
<comment type="caution">
    <text evidence="1">The sequence shown here is derived from an EMBL/GenBank/DDBJ whole genome shotgun (WGS) entry which is preliminary data.</text>
</comment>
<organism evidence="1 2">
    <name type="scientific">Pyramidobacter piscolens W5455</name>
    <dbReference type="NCBI Taxonomy" id="352165"/>
    <lineage>
        <taxon>Bacteria</taxon>
        <taxon>Thermotogati</taxon>
        <taxon>Synergistota</taxon>
        <taxon>Synergistia</taxon>
        <taxon>Synergistales</taxon>
        <taxon>Dethiosulfovibrionaceae</taxon>
        <taxon>Pyramidobacter</taxon>
    </lineage>
</organism>
<sequence length="51" mass="5498">MVLELIAAGHGVVIADDPVNSLTLVIKRLSYADADFQLKYIIDTIIDIGAL</sequence>
<gene>
    <name evidence="1" type="ORF">HMPREF7215_0676</name>
</gene>
<reference evidence="1 2" key="1">
    <citation type="submission" date="2009-12" db="EMBL/GenBank/DDBJ databases">
        <authorList>
            <person name="Shrivastava S."/>
            <person name="Madupu R."/>
            <person name="Durkin A.S."/>
            <person name="Torralba M."/>
            <person name="Methe B."/>
            <person name="Sutton G.G."/>
            <person name="Strausberg R.L."/>
            <person name="Nelson K.E."/>
        </authorList>
    </citation>
    <scope>NUCLEOTIDE SEQUENCE [LARGE SCALE GENOMIC DNA]</scope>
    <source>
        <strain evidence="1 2">W5455</strain>
    </source>
</reference>
<evidence type="ECO:0000313" key="1">
    <source>
        <dbReference type="EMBL" id="EFB91084.1"/>
    </source>
</evidence>
<dbReference type="Proteomes" id="UP000006462">
    <property type="component" value="Unassembled WGS sequence"/>
</dbReference>
<dbReference type="EMBL" id="ADFP01000051">
    <property type="protein sequence ID" value="EFB91084.1"/>
    <property type="molecule type" value="Genomic_DNA"/>
</dbReference>
<evidence type="ECO:0000313" key="2">
    <source>
        <dbReference type="Proteomes" id="UP000006462"/>
    </source>
</evidence>